<sequence length="339" mass="38623">MSETVDSDVDEYDELSELRQRQKPQTQPSVDEAFDLDDLLPTIGEFGKYQKLLVFGICLPACIPCGFCAFNQLFMADTPDDYWCRIPELLDMQLEQRKYLAIPKELENDELVYSKCHTYGVNWTQLLESLEDENDLTTLEPNSTWPVVKCSQGWEYNTTNVWSSIVIDFDLVCDQDIYPTIGLAALNTGGPVGVYLFGLLNDRAGRRLSYFTCLATLLAGSLMTSLSKDFWTWAGSRVIVGLTIPAVYQIPFIISLELVGENYRSFVTVMTCTFYTSGIMLLSVVTYLERDWVRLSYITSLPFYAYFLYMFVMPESPRWLLMRGRLGRGPHDTGAHGPE</sequence>
<dbReference type="OMA" id="CHIPELA"/>
<protein>
    <submittedName>
        <fullName evidence="8">GL19594</fullName>
    </submittedName>
</protein>
<organism evidence="9">
    <name type="scientific">Drosophila persimilis</name>
    <name type="common">Fruit fly</name>
    <dbReference type="NCBI Taxonomy" id="7234"/>
    <lineage>
        <taxon>Eukaryota</taxon>
        <taxon>Metazoa</taxon>
        <taxon>Ecdysozoa</taxon>
        <taxon>Arthropoda</taxon>
        <taxon>Hexapoda</taxon>
        <taxon>Insecta</taxon>
        <taxon>Pterygota</taxon>
        <taxon>Neoptera</taxon>
        <taxon>Endopterygota</taxon>
        <taxon>Diptera</taxon>
        <taxon>Brachycera</taxon>
        <taxon>Muscomorpha</taxon>
        <taxon>Ephydroidea</taxon>
        <taxon>Drosophilidae</taxon>
        <taxon>Drosophila</taxon>
        <taxon>Sophophora</taxon>
    </lineage>
</organism>
<dbReference type="Gene3D" id="1.20.1250.20">
    <property type="entry name" value="MFS general substrate transporter like domains"/>
    <property type="match status" value="1"/>
</dbReference>
<dbReference type="eggNOG" id="KOG0255">
    <property type="taxonomic scope" value="Eukaryota"/>
</dbReference>
<dbReference type="GO" id="GO:0001504">
    <property type="term" value="P:neurotransmitter uptake"/>
    <property type="evidence" value="ECO:0007669"/>
    <property type="project" value="EnsemblMetazoa"/>
</dbReference>
<dbReference type="GO" id="GO:0046956">
    <property type="term" value="P:positive phototaxis"/>
    <property type="evidence" value="ECO:0007669"/>
    <property type="project" value="EnsemblMetazoa"/>
</dbReference>
<feature type="domain" description="Major facilitator superfamily (MFS) profile" evidence="7">
    <location>
        <begin position="121"/>
        <end position="339"/>
    </location>
</feature>
<keyword evidence="4 6" id="KW-0472">Membrane</keyword>
<proteinExistence type="predicted"/>
<dbReference type="EMBL" id="CH479180">
    <property type="protein sequence ID" value="EDW29240.1"/>
    <property type="molecule type" value="Genomic_DNA"/>
</dbReference>
<dbReference type="GO" id="GO:0005326">
    <property type="term" value="F:neurotransmitter transmembrane transporter activity"/>
    <property type="evidence" value="ECO:0007669"/>
    <property type="project" value="EnsemblMetazoa"/>
</dbReference>
<dbReference type="KEGG" id="dpe:6589494"/>
<dbReference type="GO" id="GO:1905131">
    <property type="term" value="F:carcinine transmembrane transporter activity"/>
    <property type="evidence" value="ECO:0007669"/>
    <property type="project" value="EnsemblMetazoa"/>
</dbReference>
<dbReference type="InterPro" id="IPR020846">
    <property type="entry name" value="MFS_dom"/>
</dbReference>
<dbReference type="GO" id="GO:1905130">
    <property type="term" value="P:carcinine import across plasma membrane"/>
    <property type="evidence" value="ECO:0007669"/>
    <property type="project" value="EnsemblMetazoa"/>
</dbReference>
<dbReference type="AlphaFoldDB" id="B4G741"/>
<evidence type="ECO:0000256" key="1">
    <source>
        <dbReference type="ARBA" id="ARBA00004141"/>
    </source>
</evidence>
<keyword evidence="9" id="KW-1185">Reference proteome</keyword>
<feature type="transmembrane region" description="Helical" evidence="6">
    <location>
        <begin position="238"/>
        <end position="259"/>
    </location>
</feature>
<keyword evidence="2 6" id="KW-0812">Transmembrane</keyword>
<dbReference type="PhylomeDB" id="B4G741"/>
<name>B4G741_DROPE</name>
<feature type="transmembrane region" description="Helical" evidence="6">
    <location>
        <begin position="177"/>
        <end position="196"/>
    </location>
</feature>
<dbReference type="GO" id="GO:0016020">
    <property type="term" value="C:membrane"/>
    <property type="evidence" value="ECO:0007669"/>
    <property type="project" value="UniProtKB-SubCell"/>
</dbReference>
<evidence type="ECO:0000256" key="3">
    <source>
        <dbReference type="ARBA" id="ARBA00022989"/>
    </source>
</evidence>
<feature type="compositionally biased region" description="Acidic residues" evidence="5">
    <location>
        <begin position="1"/>
        <end position="15"/>
    </location>
</feature>
<evidence type="ECO:0000256" key="6">
    <source>
        <dbReference type="SAM" id="Phobius"/>
    </source>
</evidence>
<dbReference type="GO" id="GO:0050908">
    <property type="term" value="P:detection of light stimulus involved in visual perception"/>
    <property type="evidence" value="ECO:0007669"/>
    <property type="project" value="EnsemblMetazoa"/>
</dbReference>
<dbReference type="PANTHER" id="PTHR24064">
    <property type="entry name" value="SOLUTE CARRIER FAMILY 22 MEMBER"/>
    <property type="match status" value="1"/>
</dbReference>
<evidence type="ECO:0000313" key="9">
    <source>
        <dbReference type="Proteomes" id="UP000008744"/>
    </source>
</evidence>
<dbReference type="SUPFAM" id="SSF103473">
    <property type="entry name" value="MFS general substrate transporter"/>
    <property type="match status" value="1"/>
</dbReference>
<dbReference type="OrthoDB" id="2544694at2759"/>
<feature type="transmembrane region" description="Helical" evidence="6">
    <location>
        <begin position="266"/>
        <end position="288"/>
    </location>
</feature>
<comment type="subcellular location">
    <subcellularLocation>
        <location evidence="1">Membrane</location>
        <topology evidence="1">Multi-pass membrane protein</topology>
    </subcellularLocation>
</comment>
<evidence type="ECO:0000313" key="8">
    <source>
        <dbReference type="EMBL" id="EDW29240.1"/>
    </source>
</evidence>
<feature type="transmembrane region" description="Helical" evidence="6">
    <location>
        <begin position="294"/>
        <end position="313"/>
    </location>
</feature>
<dbReference type="Proteomes" id="UP000008744">
    <property type="component" value="Unassembled WGS sequence"/>
</dbReference>
<evidence type="ECO:0000259" key="7">
    <source>
        <dbReference type="PROSITE" id="PS50850"/>
    </source>
</evidence>
<evidence type="ECO:0000256" key="5">
    <source>
        <dbReference type="SAM" id="MobiDB-lite"/>
    </source>
</evidence>
<keyword evidence="3 6" id="KW-1133">Transmembrane helix</keyword>
<dbReference type="HOGENOM" id="CLU_001265_33_3_1"/>
<gene>
    <name evidence="8" type="primary">Dper\GL19594</name>
    <name evidence="8" type="ORF">Dper_GL19594</name>
</gene>
<evidence type="ECO:0000256" key="4">
    <source>
        <dbReference type="ARBA" id="ARBA00023136"/>
    </source>
</evidence>
<evidence type="ECO:0000256" key="2">
    <source>
        <dbReference type="ARBA" id="ARBA00022692"/>
    </source>
</evidence>
<feature type="region of interest" description="Disordered" evidence="5">
    <location>
        <begin position="1"/>
        <end position="27"/>
    </location>
</feature>
<dbReference type="GO" id="GO:0043679">
    <property type="term" value="C:axon terminus"/>
    <property type="evidence" value="ECO:0007669"/>
    <property type="project" value="EnsemblMetazoa"/>
</dbReference>
<dbReference type="Pfam" id="PF00083">
    <property type="entry name" value="Sugar_tr"/>
    <property type="match status" value="1"/>
</dbReference>
<feature type="transmembrane region" description="Helical" evidence="6">
    <location>
        <begin position="208"/>
        <end position="226"/>
    </location>
</feature>
<reference evidence="8 9" key="1">
    <citation type="journal article" date="2007" name="Nature">
        <title>Evolution of genes and genomes on the Drosophila phylogeny.</title>
        <authorList>
            <consortium name="Drosophila 12 Genomes Consortium"/>
            <person name="Clark A.G."/>
            <person name="Eisen M.B."/>
            <person name="Smith D.R."/>
            <person name="Bergman C.M."/>
            <person name="Oliver B."/>
            <person name="Markow T.A."/>
            <person name="Kaufman T.C."/>
            <person name="Kellis M."/>
            <person name="Gelbart W."/>
            <person name="Iyer V.N."/>
            <person name="Pollard D.A."/>
            <person name="Sackton T.B."/>
            <person name="Larracuente A.M."/>
            <person name="Singh N.D."/>
            <person name="Abad J.P."/>
            <person name="Abt D.N."/>
            <person name="Adryan B."/>
            <person name="Aguade M."/>
            <person name="Akashi H."/>
            <person name="Anderson W.W."/>
            <person name="Aquadro C.F."/>
            <person name="Ardell D.H."/>
            <person name="Arguello R."/>
            <person name="Artieri C.G."/>
            <person name="Barbash D.A."/>
            <person name="Barker D."/>
            <person name="Barsanti P."/>
            <person name="Batterham P."/>
            <person name="Batzoglou S."/>
            <person name="Begun D."/>
            <person name="Bhutkar A."/>
            <person name="Blanco E."/>
            <person name="Bosak S.A."/>
            <person name="Bradley R.K."/>
            <person name="Brand A.D."/>
            <person name="Brent M.R."/>
            <person name="Brooks A.N."/>
            <person name="Brown R.H."/>
            <person name="Butlin R.K."/>
            <person name="Caggese C."/>
            <person name="Calvi B.R."/>
            <person name="Bernardo de Carvalho A."/>
            <person name="Caspi A."/>
            <person name="Castrezana S."/>
            <person name="Celniker S.E."/>
            <person name="Chang J.L."/>
            <person name="Chapple C."/>
            <person name="Chatterji S."/>
            <person name="Chinwalla A."/>
            <person name="Civetta A."/>
            <person name="Clifton S.W."/>
            <person name="Comeron J.M."/>
            <person name="Costello J.C."/>
            <person name="Coyne J.A."/>
            <person name="Daub J."/>
            <person name="David R.G."/>
            <person name="Delcher A.L."/>
            <person name="Delehaunty K."/>
            <person name="Do C.B."/>
            <person name="Ebling H."/>
            <person name="Edwards K."/>
            <person name="Eickbush T."/>
            <person name="Evans J.D."/>
            <person name="Filipski A."/>
            <person name="Findeiss S."/>
            <person name="Freyhult E."/>
            <person name="Fulton L."/>
            <person name="Fulton R."/>
            <person name="Garcia A.C."/>
            <person name="Gardiner A."/>
            <person name="Garfield D.A."/>
            <person name="Garvin B.E."/>
            <person name="Gibson G."/>
            <person name="Gilbert D."/>
            <person name="Gnerre S."/>
            <person name="Godfrey J."/>
            <person name="Good R."/>
            <person name="Gotea V."/>
            <person name="Gravely B."/>
            <person name="Greenberg A.J."/>
            <person name="Griffiths-Jones S."/>
            <person name="Gross S."/>
            <person name="Guigo R."/>
            <person name="Gustafson E.A."/>
            <person name="Haerty W."/>
            <person name="Hahn M.W."/>
            <person name="Halligan D.L."/>
            <person name="Halpern A.L."/>
            <person name="Halter G.M."/>
            <person name="Han M.V."/>
            <person name="Heger A."/>
            <person name="Hillier L."/>
            <person name="Hinrichs A.S."/>
            <person name="Holmes I."/>
            <person name="Hoskins R.A."/>
            <person name="Hubisz M.J."/>
            <person name="Hultmark D."/>
            <person name="Huntley M.A."/>
            <person name="Jaffe D.B."/>
            <person name="Jagadeeshan S."/>
            <person name="Jeck W.R."/>
            <person name="Johnson J."/>
            <person name="Jones C.D."/>
            <person name="Jordan W.C."/>
            <person name="Karpen G.H."/>
            <person name="Kataoka E."/>
            <person name="Keightley P.D."/>
            <person name="Kheradpour P."/>
            <person name="Kirkness E.F."/>
            <person name="Koerich L.B."/>
            <person name="Kristiansen K."/>
            <person name="Kudrna D."/>
            <person name="Kulathinal R.J."/>
            <person name="Kumar S."/>
            <person name="Kwok R."/>
            <person name="Lander E."/>
            <person name="Langley C.H."/>
            <person name="Lapoint R."/>
            <person name="Lazzaro B.P."/>
            <person name="Lee S.J."/>
            <person name="Levesque L."/>
            <person name="Li R."/>
            <person name="Lin C.F."/>
            <person name="Lin M.F."/>
            <person name="Lindblad-Toh K."/>
            <person name="Llopart A."/>
            <person name="Long M."/>
            <person name="Low L."/>
            <person name="Lozovsky E."/>
            <person name="Lu J."/>
            <person name="Luo M."/>
            <person name="Machado C.A."/>
            <person name="Makalowski W."/>
            <person name="Marzo M."/>
            <person name="Matsuda M."/>
            <person name="Matzkin L."/>
            <person name="McAllister B."/>
            <person name="McBride C.S."/>
            <person name="McKernan B."/>
            <person name="McKernan K."/>
            <person name="Mendez-Lago M."/>
            <person name="Minx P."/>
            <person name="Mollenhauer M.U."/>
            <person name="Montooth K."/>
            <person name="Mount S.M."/>
            <person name="Mu X."/>
            <person name="Myers E."/>
            <person name="Negre B."/>
            <person name="Newfeld S."/>
            <person name="Nielsen R."/>
            <person name="Noor M.A."/>
            <person name="O'Grady P."/>
            <person name="Pachter L."/>
            <person name="Papaceit M."/>
            <person name="Parisi M.J."/>
            <person name="Parisi M."/>
            <person name="Parts L."/>
            <person name="Pedersen J.S."/>
            <person name="Pesole G."/>
            <person name="Phillippy A.M."/>
            <person name="Ponting C.P."/>
            <person name="Pop M."/>
            <person name="Porcelli D."/>
            <person name="Powell J.R."/>
            <person name="Prohaska S."/>
            <person name="Pruitt K."/>
            <person name="Puig M."/>
            <person name="Quesneville H."/>
            <person name="Ram K.R."/>
            <person name="Rand D."/>
            <person name="Rasmussen M.D."/>
            <person name="Reed L.K."/>
            <person name="Reenan R."/>
            <person name="Reily A."/>
            <person name="Remington K.A."/>
            <person name="Rieger T.T."/>
            <person name="Ritchie M.G."/>
            <person name="Robin C."/>
            <person name="Rogers Y.H."/>
            <person name="Rohde C."/>
            <person name="Rozas J."/>
            <person name="Rubenfield M.J."/>
            <person name="Ruiz A."/>
            <person name="Russo S."/>
            <person name="Salzberg S.L."/>
            <person name="Sanchez-Gracia A."/>
            <person name="Saranga D.J."/>
            <person name="Sato H."/>
            <person name="Schaeffer S.W."/>
            <person name="Schatz M.C."/>
            <person name="Schlenke T."/>
            <person name="Schwartz R."/>
            <person name="Segarra C."/>
            <person name="Singh R.S."/>
            <person name="Sirot L."/>
            <person name="Sirota M."/>
            <person name="Sisneros N.B."/>
            <person name="Smith C.D."/>
            <person name="Smith T.F."/>
            <person name="Spieth J."/>
            <person name="Stage D.E."/>
            <person name="Stark A."/>
            <person name="Stephan W."/>
            <person name="Strausberg R.L."/>
            <person name="Strempel S."/>
            <person name="Sturgill D."/>
            <person name="Sutton G."/>
            <person name="Sutton G.G."/>
            <person name="Tao W."/>
            <person name="Teichmann S."/>
            <person name="Tobari Y.N."/>
            <person name="Tomimura Y."/>
            <person name="Tsolas J.M."/>
            <person name="Valente V.L."/>
            <person name="Venter E."/>
            <person name="Venter J.C."/>
            <person name="Vicario S."/>
            <person name="Vieira F.G."/>
            <person name="Vilella A.J."/>
            <person name="Villasante A."/>
            <person name="Walenz B."/>
            <person name="Wang J."/>
            <person name="Wasserman M."/>
            <person name="Watts T."/>
            <person name="Wilson D."/>
            <person name="Wilson R.K."/>
            <person name="Wing R.A."/>
            <person name="Wolfner M.F."/>
            <person name="Wong A."/>
            <person name="Wong G.K."/>
            <person name="Wu C.I."/>
            <person name="Wu G."/>
            <person name="Yamamoto D."/>
            <person name="Yang H.P."/>
            <person name="Yang S.P."/>
            <person name="Yorke J.A."/>
            <person name="Yoshida K."/>
            <person name="Zdobnov E."/>
            <person name="Zhang P."/>
            <person name="Zhang Y."/>
            <person name="Zimin A.V."/>
            <person name="Baldwin J."/>
            <person name="Abdouelleil A."/>
            <person name="Abdulkadir J."/>
            <person name="Abebe A."/>
            <person name="Abera B."/>
            <person name="Abreu J."/>
            <person name="Acer S.C."/>
            <person name="Aftuck L."/>
            <person name="Alexander A."/>
            <person name="An P."/>
            <person name="Anderson E."/>
            <person name="Anderson S."/>
            <person name="Arachi H."/>
            <person name="Azer M."/>
            <person name="Bachantsang P."/>
            <person name="Barry A."/>
            <person name="Bayul T."/>
            <person name="Berlin A."/>
            <person name="Bessette D."/>
            <person name="Bloom T."/>
            <person name="Blye J."/>
            <person name="Boguslavskiy L."/>
            <person name="Bonnet C."/>
            <person name="Boukhgalter B."/>
            <person name="Bourzgui I."/>
            <person name="Brown A."/>
            <person name="Cahill P."/>
            <person name="Channer S."/>
            <person name="Cheshatsang Y."/>
            <person name="Chuda L."/>
            <person name="Citroen M."/>
            <person name="Collymore A."/>
            <person name="Cooke P."/>
            <person name="Costello M."/>
            <person name="D'Aco K."/>
            <person name="Daza R."/>
            <person name="De Haan G."/>
            <person name="DeGray S."/>
            <person name="DeMaso C."/>
            <person name="Dhargay N."/>
            <person name="Dooley K."/>
            <person name="Dooley E."/>
            <person name="Doricent M."/>
            <person name="Dorje P."/>
            <person name="Dorjee K."/>
            <person name="Dupes A."/>
            <person name="Elong R."/>
            <person name="Falk J."/>
            <person name="Farina A."/>
            <person name="Faro S."/>
            <person name="Ferguson D."/>
            <person name="Fisher S."/>
            <person name="Foley C.D."/>
            <person name="Franke A."/>
            <person name="Friedrich D."/>
            <person name="Gadbois L."/>
            <person name="Gearin G."/>
            <person name="Gearin C.R."/>
            <person name="Giannoukos G."/>
            <person name="Goode T."/>
            <person name="Graham J."/>
            <person name="Grandbois E."/>
            <person name="Grewal S."/>
            <person name="Gyaltsen K."/>
            <person name="Hafez N."/>
            <person name="Hagos B."/>
            <person name="Hall J."/>
            <person name="Henson C."/>
            <person name="Hollinger A."/>
            <person name="Honan T."/>
            <person name="Huard M.D."/>
            <person name="Hughes L."/>
            <person name="Hurhula B."/>
            <person name="Husby M.E."/>
            <person name="Kamat A."/>
            <person name="Kanga B."/>
            <person name="Kashin S."/>
            <person name="Khazanovich D."/>
            <person name="Kisner P."/>
            <person name="Lance K."/>
            <person name="Lara M."/>
            <person name="Lee W."/>
            <person name="Lennon N."/>
            <person name="Letendre F."/>
            <person name="LeVine R."/>
            <person name="Lipovsky A."/>
            <person name="Liu X."/>
            <person name="Liu J."/>
            <person name="Liu S."/>
            <person name="Lokyitsang T."/>
            <person name="Lokyitsang Y."/>
            <person name="Lubonja R."/>
            <person name="Lui A."/>
            <person name="MacDonald P."/>
            <person name="Magnisalis V."/>
            <person name="Maru K."/>
            <person name="Matthews C."/>
            <person name="McCusker W."/>
            <person name="McDonough S."/>
            <person name="Mehta T."/>
            <person name="Meldrim J."/>
            <person name="Meneus L."/>
            <person name="Mihai O."/>
            <person name="Mihalev A."/>
            <person name="Mihova T."/>
            <person name="Mittelman R."/>
            <person name="Mlenga V."/>
            <person name="Montmayeur A."/>
            <person name="Mulrain L."/>
            <person name="Navidi A."/>
            <person name="Naylor J."/>
            <person name="Negash T."/>
            <person name="Nguyen T."/>
            <person name="Nguyen N."/>
            <person name="Nicol R."/>
            <person name="Norbu C."/>
            <person name="Norbu N."/>
            <person name="Novod N."/>
            <person name="O'Neill B."/>
            <person name="Osman S."/>
            <person name="Markiewicz E."/>
            <person name="Oyono O.L."/>
            <person name="Patti C."/>
            <person name="Phunkhang P."/>
            <person name="Pierre F."/>
            <person name="Priest M."/>
            <person name="Raghuraman S."/>
            <person name="Rege F."/>
            <person name="Reyes R."/>
            <person name="Rise C."/>
            <person name="Rogov P."/>
            <person name="Ross K."/>
            <person name="Ryan E."/>
            <person name="Settipalli S."/>
            <person name="Shea T."/>
            <person name="Sherpa N."/>
            <person name="Shi L."/>
            <person name="Shih D."/>
            <person name="Sparrow T."/>
            <person name="Spaulding J."/>
            <person name="Stalker J."/>
            <person name="Stange-Thomann N."/>
            <person name="Stavropoulos S."/>
            <person name="Stone C."/>
            <person name="Strader C."/>
            <person name="Tesfaye S."/>
            <person name="Thomson T."/>
            <person name="Thoulutsang Y."/>
            <person name="Thoulutsang D."/>
            <person name="Topham K."/>
            <person name="Topping I."/>
            <person name="Tsamla T."/>
            <person name="Vassiliev H."/>
            <person name="Vo A."/>
            <person name="Wangchuk T."/>
            <person name="Wangdi T."/>
            <person name="Weiand M."/>
            <person name="Wilkinson J."/>
            <person name="Wilson A."/>
            <person name="Yadav S."/>
            <person name="Young G."/>
            <person name="Yu Q."/>
            <person name="Zembek L."/>
            <person name="Zhong D."/>
            <person name="Zimmer A."/>
            <person name="Zwirko Z."/>
            <person name="Jaffe D.B."/>
            <person name="Alvarez P."/>
            <person name="Brockman W."/>
            <person name="Butler J."/>
            <person name="Chin C."/>
            <person name="Gnerre S."/>
            <person name="Grabherr M."/>
            <person name="Kleber M."/>
            <person name="Mauceli E."/>
            <person name="MacCallum I."/>
        </authorList>
    </citation>
    <scope>NUCLEOTIDE SEQUENCE [LARGE SCALE GENOMIC DNA]</scope>
    <source>
        <strain evidence="9">MSH-3 / Tucson 14011-0111.49</strain>
    </source>
</reference>
<accession>B4G741</accession>
<dbReference type="PROSITE" id="PS50850">
    <property type="entry name" value="MFS"/>
    <property type="match status" value="1"/>
</dbReference>
<dbReference type="InterPro" id="IPR036259">
    <property type="entry name" value="MFS_trans_sf"/>
</dbReference>
<dbReference type="InterPro" id="IPR005828">
    <property type="entry name" value="MFS_sugar_transport-like"/>
</dbReference>